<sequence>MTVLHPLLFLHYSEGREENVAKFCGKCGSKLDESIGLCLNCDADKLNKQTETPEVVEKPRPKQDTALGATANADNSINNQRMRVSL</sequence>
<keyword evidence="3" id="KW-1185">Reference proteome</keyword>
<dbReference type="RefSeq" id="WP_186918562.1">
    <property type="nucleotide sequence ID" value="NZ_JACOPQ010000002.1"/>
</dbReference>
<dbReference type="EMBL" id="JACOPQ010000002">
    <property type="protein sequence ID" value="MBC5736198.1"/>
    <property type="molecule type" value="Genomic_DNA"/>
</dbReference>
<comment type="caution">
    <text evidence="2">The sequence shown here is derived from an EMBL/GenBank/DDBJ whole genome shotgun (WGS) entry which is preliminary data.</text>
</comment>
<name>A0A8J6J9N4_9FIRM</name>
<organism evidence="2 3">
    <name type="scientific">Lawsonibacter faecis</name>
    <dbReference type="NCBI Taxonomy" id="2763052"/>
    <lineage>
        <taxon>Bacteria</taxon>
        <taxon>Bacillati</taxon>
        <taxon>Bacillota</taxon>
        <taxon>Clostridia</taxon>
        <taxon>Eubacteriales</taxon>
        <taxon>Oscillospiraceae</taxon>
        <taxon>Lawsonibacter</taxon>
    </lineage>
</organism>
<dbReference type="AlphaFoldDB" id="A0A8J6J9N4"/>
<accession>A0A8J6J9N4</accession>
<gene>
    <name evidence="2" type="ORF">H8S62_04125</name>
</gene>
<dbReference type="Proteomes" id="UP000607645">
    <property type="component" value="Unassembled WGS sequence"/>
</dbReference>
<reference evidence="2" key="1">
    <citation type="submission" date="2020-08" db="EMBL/GenBank/DDBJ databases">
        <title>Genome public.</title>
        <authorList>
            <person name="Liu C."/>
            <person name="Sun Q."/>
        </authorList>
    </citation>
    <scope>NUCLEOTIDE SEQUENCE</scope>
    <source>
        <strain evidence="2">NSJ-52</strain>
    </source>
</reference>
<feature type="region of interest" description="Disordered" evidence="1">
    <location>
        <begin position="51"/>
        <end position="86"/>
    </location>
</feature>
<evidence type="ECO:0000256" key="1">
    <source>
        <dbReference type="SAM" id="MobiDB-lite"/>
    </source>
</evidence>
<proteinExistence type="predicted"/>
<evidence type="ECO:0000313" key="2">
    <source>
        <dbReference type="EMBL" id="MBC5736198.1"/>
    </source>
</evidence>
<protein>
    <submittedName>
        <fullName evidence="2">Uncharacterized protein</fullName>
    </submittedName>
</protein>
<feature type="compositionally biased region" description="Polar residues" evidence="1">
    <location>
        <begin position="72"/>
        <end position="86"/>
    </location>
</feature>
<evidence type="ECO:0000313" key="3">
    <source>
        <dbReference type="Proteomes" id="UP000607645"/>
    </source>
</evidence>